<keyword evidence="3" id="KW-0479">Metal-binding</keyword>
<accession>D5APH0</accession>
<feature type="compositionally biased region" description="Basic residues" evidence="9">
    <location>
        <begin position="61"/>
        <end position="71"/>
    </location>
</feature>
<dbReference type="InterPro" id="IPR004392">
    <property type="entry name" value="Hyd_mat_HypB"/>
</dbReference>
<keyword evidence="12" id="KW-1185">Reference proteome</keyword>
<organism evidence="11 12">
    <name type="scientific">Rhodobacter capsulatus (strain ATCC BAA-309 / NBRC 16581 / SB1003)</name>
    <dbReference type="NCBI Taxonomy" id="272942"/>
    <lineage>
        <taxon>Bacteria</taxon>
        <taxon>Pseudomonadati</taxon>
        <taxon>Pseudomonadota</taxon>
        <taxon>Alphaproteobacteria</taxon>
        <taxon>Rhodobacterales</taxon>
        <taxon>Rhodobacter group</taxon>
        <taxon>Rhodobacter</taxon>
    </lineage>
</organism>
<keyword evidence="4" id="KW-0547">Nucleotide-binding</keyword>
<dbReference type="Pfam" id="PF02492">
    <property type="entry name" value="cobW"/>
    <property type="match status" value="1"/>
</dbReference>
<evidence type="ECO:0000256" key="3">
    <source>
        <dbReference type="ARBA" id="ARBA00022723"/>
    </source>
</evidence>
<dbReference type="InterPro" id="IPR027417">
    <property type="entry name" value="P-loop_NTPase"/>
</dbReference>
<evidence type="ECO:0000256" key="1">
    <source>
        <dbReference type="ARBA" id="ARBA00006211"/>
    </source>
</evidence>
<dbReference type="RefSeq" id="WP_013066521.1">
    <property type="nucleotide sequence ID" value="NC_014034.1"/>
</dbReference>
<name>D5APH0_RHOCB</name>
<dbReference type="Proteomes" id="UP000002361">
    <property type="component" value="Chromosome"/>
</dbReference>
<dbReference type="OrthoDB" id="9802035at2"/>
<evidence type="ECO:0000256" key="2">
    <source>
        <dbReference type="ARBA" id="ARBA00022596"/>
    </source>
</evidence>
<keyword evidence="6" id="KW-0862">Zinc</keyword>
<gene>
    <name evidence="11" type="primary">hypB</name>
    <name evidence="11" type="ordered locus">RCAP_rcc00777</name>
</gene>
<evidence type="ECO:0000313" key="11">
    <source>
        <dbReference type="EMBL" id="ADE84542.1"/>
    </source>
</evidence>
<dbReference type="GeneID" id="31489719"/>
<dbReference type="EMBL" id="CP001312">
    <property type="protein sequence ID" value="ADE84542.1"/>
    <property type="molecule type" value="Genomic_DNA"/>
</dbReference>
<dbReference type="GO" id="GO:0005525">
    <property type="term" value="F:GTP binding"/>
    <property type="evidence" value="ECO:0007669"/>
    <property type="project" value="UniProtKB-KW"/>
</dbReference>
<dbReference type="SMR" id="D5APH0"/>
<dbReference type="GO" id="GO:0003924">
    <property type="term" value="F:GTPase activity"/>
    <property type="evidence" value="ECO:0007669"/>
    <property type="project" value="InterPro"/>
</dbReference>
<dbReference type="eggNOG" id="COG0378">
    <property type="taxonomic scope" value="Bacteria"/>
</dbReference>
<sequence length="335" mass="35343">MCTVCGCGGHSVEDQFKAHLKSQGKDGAHKPAPFAVLAEPQGPHSHSHSHWHTHADGTSHAHPHAHSHSHAAGHGAEADSDHPHAHGHDHGHSHGACAHDIHLGHGPAGTEVPGMSQARLIEIETDILSKNNQYAARNRAALAKNCTFATNLVSSPGSGKTTLLVKTIEMLGAQPLAVIEGDQQTTNDADRIRATGAPAIQVNTGKGCHLDGAMVEQALAHLPLPAGALLFIENVGNLVCPAAFDLGEDAKVAILSVTEGEDKPLKYPDMFAAAGLAILNKVDLAPYCDVDLDLYEANIRRVNPQIEVLRVSARTGDGMGAWIDWLRAGLARKAR</sequence>
<keyword evidence="5" id="KW-0378">Hydrolase</keyword>
<evidence type="ECO:0000313" key="12">
    <source>
        <dbReference type="Proteomes" id="UP000002361"/>
    </source>
</evidence>
<comment type="similarity">
    <text evidence="1">Belongs to the SIMIBI class G3E GTPase family. HypB/HupM subfamily.</text>
</comment>
<reference key="1">
    <citation type="submission" date="2008-12" db="EMBL/GenBank/DDBJ databases">
        <title>Complete genome sequence of Rhodobacter capsulatus SB1003.</title>
        <authorList>
            <person name="Strnad H."/>
            <person name="Lapidus A."/>
            <person name="Vlcek C."/>
            <person name="Ulbrich P."/>
            <person name="Paces J."/>
            <person name="Maltsev N."/>
            <person name="Kumar V."/>
            <person name="Kogan Y."/>
            <person name="Milgram A."/>
            <person name="Rebrekov D."/>
            <person name="Mazur M."/>
            <person name="Cox R."/>
            <person name="Kyrpides N."/>
            <person name="Kolar M."/>
            <person name="Sachova J."/>
            <person name="Ridl J."/>
            <person name="Ivanova N."/>
            <person name="Kapatral V."/>
            <person name="Los T."/>
            <person name="Lykidis A."/>
            <person name="Mikhailova N."/>
            <person name="Reznik G."/>
            <person name="Vasieva O."/>
            <person name="Fonstein M."/>
            <person name="Paces V."/>
            <person name="Haselkorn R."/>
        </authorList>
    </citation>
    <scope>NUCLEOTIDE SEQUENCE</scope>
    <source>
        <strain>SB1003</strain>
    </source>
</reference>
<evidence type="ECO:0000256" key="9">
    <source>
        <dbReference type="SAM" id="MobiDB-lite"/>
    </source>
</evidence>
<dbReference type="PANTHER" id="PTHR30134">
    <property type="entry name" value="HYDROGENASE PROTEIN ASSEMBLY PROTEIN, NICKEL CHAPERONE"/>
    <property type="match status" value="1"/>
</dbReference>
<evidence type="ECO:0000256" key="4">
    <source>
        <dbReference type="ARBA" id="ARBA00022741"/>
    </source>
</evidence>
<evidence type="ECO:0000256" key="6">
    <source>
        <dbReference type="ARBA" id="ARBA00022833"/>
    </source>
</evidence>
<dbReference type="GO" id="GO:0008270">
    <property type="term" value="F:zinc ion binding"/>
    <property type="evidence" value="ECO:0007669"/>
    <property type="project" value="TreeGrafter"/>
</dbReference>
<evidence type="ECO:0000256" key="8">
    <source>
        <dbReference type="ARBA" id="ARBA00035238"/>
    </source>
</evidence>
<dbReference type="KEGG" id="rcp:RCAP_rcc00777"/>
<dbReference type="AlphaFoldDB" id="D5APH0"/>
<protein>
    <recommendedName>
        <fullName evidence="8">Hydrogenase maturation factor HypB</fullName>
    </recommendedName>
</protein>
<reference evidence="11 12" key="2">
    <citation type="journal article" date="2010" name="J. Bacteriol.">
        <title>Complete genome sequence of the photosynthetic purple nonsulfur bacterium Rhodobacter capsulatus SB 1003.</title>
        <authorList>
            <person name="Strnad H."/>
            <person name="Lapidus A."/>
            <person name="Paces J."/>
            <person name="Ulbrich P."/>
            <person name="Vlcek C."/>
            <person name="Paces V."/>
            <person name="Haselkorn R."/>
        </authorList>
    </citation>
    <scope>NUCLEOTIDE SEQUENCE [LARGE SCALE GENOMIC DNA]</scope>
    <source>
        <strain evidence="12">ATCC BAA-309 / NBRC 16581 / SB1003</strain>
    </source>
</reference>
<dbReference type="PANTHER" id="PTHR30134:SF2">
    <property type="entry name" value="HYDROGENASE MATURATION FACTOR HYPB"/>
    <property type="match status" value="1"/>
</dbReference>
<dbReference type="InterPro" id="IPR003495">
    <property type="entry name" value="CobW/HypB/UreG_nucleotide-bd"/>
</dbReference>
<keyword evidence="2" id="KW-0533">Nickel</keyword>
<dbReference type="Gene3D" id="3.40.50.300">
    <property type="entry name" value="P-loop containing nucleotide triphosphate hydrolases"/>
    <property type="match status" value="1"/>
</dbReference>
<dbReference type="GO" id="GO:0016151">
    <property type="term" value="F:nickel cation binding"/>
    <property type="evidence" value="ECO:0007669"/>
    <property type="project" value="InterPro"/>
</dbReference>
<dbReference type="SUPFAM" id="SSF52540">
    <property type="entry name" value="P-loop containing nucleoside triphosphate hydrolases"/>
    <property type="match status" value="1"/>
</dbReference>
<evidence type="ECO:0000256" key="7">
    <source>
        <dbReference type="ARBA" id="ARBA00023134"/>
    </source>
</evidence>
<evidence type="ECO:0000256" key="5">
    <source>
        <dbReference type="ARBA" id="ARBA00022801"/>
    </source>
</evidence>
<evidence type="ECO:0000259" key="10">
    <source>
        <dbReference type="Pfam" id="PF02492"/>
    </source>
</evidence>
<dbReference type="HOGENOM" id="CLU_056148_1_0_5"/>
<dbReference type="CDD" id="cd05390">
    <property type="entry name" value="HypB"/>
    <property type="match status" value="1"/>
</dbReference>
<proteinExistence type="inferred from homology"/>
<feature type="region of interest" description="Disordered" evidence="9">
    <location>
        <begin position="36"/>
        <end position="112"/>
    </location>
</feature>
<dbReference type="STRING" id="272942.RCAP_rcc00777"/>
<dbReference type="GO" id="GO:0051604">
    <property type="term" value="P:protein maturation"/>
    <property type="evidence" value="ECO:0007669"/>
    <property type="project" value="InterPro"/>
</dbReference>
<feature type="compositionally biased region" description="Basic and acidic residues" evidence="9">
    <location>
        <begin position="76"/>
        <end position="103"/>
    </location>
</feature>
<feature type="domain" description="CobW/HypB/UreG nucleotide-binding" evidence="10">
    <location>
        <begin position="150"/>
        <end position="309"/>
    </location>
</feature>
<keyword evidence="7" id="KW-0342">GTP-binding</keyword>
<dbReference type="NCBIfam" id="TIGR00073">
    <property type="entry name" value="hypB"/>
    <property type="match status" value="1"/>
</dbReference>